<accession>A0ABM1EQ75</accession>
<proteinExistence type="predicted"/>
<protein>
    <submittedName>
        <fullName evidence="4">Uncharacterized protein LOC106814543 isoform X1</fullName>
    </submittedName>
</protein>
<evidence type="ECO:0000256" key="1">
    <source>
        <dbReference type="SAM" id="MobiDB-lite"/>
    </source>
</evidence>
<feature type="chain" id="PRO_5047435189" evidence="2">
    <location>
        <begin position="22"/>
        <end position="502"/>
    </location>
</feature>
<evidence type="ECO:0000313" key="3">
    <source>
        <dbReference type="Proteomes" id="UP000695022"/>
    </source>
</evidence>
<dbReference type="RefSeq" id="XP_014674346.1">
    <property type="nucleotide sequence ID" value="XM_014818860.1"/>
</dbReference>
<evidence type="ECO:0000313" key="4">
    <source>
        <dbReference type="RefSeq" id="XP_014674346.1"/>
    </source>
</evidence>
<evidence type="ECO:0000256" key="2">
    <source>
        <dbReference type="SAM" id="SignalP"/>
    </source>
</evidence>
<feature type="region of interest" description="Disordered" evidence="1">
    <location>
        <begin position="467"/>
        <end position="502"/>
    </location>
</feature>
<dbReference type="GeneID" id="106814543"/>
<organism evidence="3 4">
    <name type="scientific">Priapulus caudatus</name>
    <name type="common">Priapulid worm</name>
    <dbReference type="NCBI Taxonomy" id="37621"/>
    <lineage>
        <taxon>Eukaryota</taxon>
        <taxon>Metazoa</taxon>
        <taxon>Ecdysozoa</taxon>
        <taxon>Scalidophora</taxon>
        <taxon>Priapulida</taxon>
        <taxon>Priapulimorpha</taxon>
        <taxon>Priapulimorphida</taxon>
        <taxon>Priapulidae</taxon>
        <taxon>Priapulus</taxon>
    </lineage>
</organism>
<feature type="signal peptide" evidence="2">
    <location>
        <begin position="1"/>
        <end position="21"/>
    </location>
</feature>
<name>A0ABM1EQ75_PRICU</name>
<gene>
    <name evidence="4" type="primary">LOC106814543</name>
</gene>
<reference evidence="4" key="1">
    <citation type="submission" date="2025-08" db="UniProtKB">
        <authorList>
            <consortium name="RefSeq"/>
        </authorList>
    </citation>
    <scope>IDENTIFICATION</scope>
</reference>
<sequence>MVITHVMVGAICLAGLNYASGEGVGYGAPYIGVHGEGVFSPENEKKPLDYGITYQGCFQFSNDFIMASYRRIDAYNLNLKCAIACQYWGYILALTAEDLCVCSNDLPYTVYISNLAGAGSLCENTCPGVKASKQYNCVKDECCGGDQDYKHTIFSVYSTGNVDVYAQIKRRLYRSLTLEGRLNHLFGSHVCPAAGGYGYGNQGNIPAEHIEMDLYGIELHLDKLTRVLKKNVHPYYEAVPLGVYDGQLDNTDSPYPSTLIKFYEITDTYEDSYGTDTGISRDIAVSAGADPDRQVYALGLPGKVAASFSSDAAEGKSFSSSYSHAVAVEITQGIEVDTEVPEGHTAMINMFLEKDIYVIKWRAQFFTAGFAKIKWCNRWATVHISQLLDQREREFFAFGTAKYHERYQWVGKVTFYDKHGHQLGPKPELGEEGNSLSETEEPLDAFRELAAPPTRRHNTPIFDQLRRFRNRGPKSGRVVYSPESSETEGRHRGPVIKELNVN</sequence>
<keyword evidence="3" id="KW-1185">Reference proteome</keyword>
<dbReference type="Proteomes" id="UP000695022">
    <property type="component" value="Unplaced"/>
</dbReference>
<keyword evidence="2" id="KW-0732">Signal</keyword>